<dbReference type="Gene3D" id="1.10.260.40">
    <property type="entry name" value="lambda repressor-like DNA-binding domains"/>
    <property type="match status" value="1"/>
</dbReference>
<gene>
    <name evidence="2" type="ORF">GCM10009682_16240</name>
</gene>
<dbReference type="Proteomes" id="UP001500218">
    <property type="component" value="Unassembled WGS sequence"/>
</dbReference>
<dbReference type="SMART" id="SM00530">
    <property type="entry name" value="HTH_XRE"/>
    <property type="match status" value="1"/>
</dbReference>
<keyword evidence="3" id="KW-1185">Reference proteome</keyword>
<feature type="domain" description="HTH cro/C1-type" evidence="1">
    <location>
        <begin position="16"/>
        <end position="71"/>
    </location>
</feature>
<dbReference type="InterPro" id="IPR010982">
    <property type="entry name" value="Lambda_DNA-bd_dom_sf"/>
</dbReference>
<reference evidence="2 3" key="1">
    <citation type="journal article" date="2019" name="Int. J. Syst. Evol. Microbiol.">
        <title>The Global Catalogue of Microorganisms (GCM) 10K type strain sequencing project: providing services to taxonomists for standard genome sequencing and annotation.</title>
        <authorList>
            <consortium name="The Broad Institute Genomics Platform"/>
            <consortium name="The Broad Institute Genome Sequencing Center for Infectious Disease"/>
            <person name="Wu L."/>
            <person name="Ma J."/>
        </authorList>
    </citation>
    <scope>NUCLEOTIDE SEQUENCE [LARGE SCALE GENOMIC DNA]</scope>
    <source>
        <strain evidence="2 3">JCM 13250</strain>
    </source>
</reference>
<dbReference type="PROSITE" id="PS50943">
    <property type="entry name" value="HTH_CROC1"/>
    <property type="match status" value="1"/>
</dbReference>
<dbReference type="Pfam" id="PF13560">
    <property type="entry name" value="HTH_31"/>
    <property type="match status" value="1"/>
</dbReference>
<proteinExistence type="predicted"/>
<accession>A0ABN2LPU7</accession>
<protein>
    <recommendedName>
        <fullName evidence="1">HTH cro/C1-type domain-containing protein</fullName>
    </recommendedName>
</protein>
<evidence type="ECO:0000313" key="3">
    <source>
        <dbReference type="Proteomes" id="UP001500218"/>
    </source>
</evidence>
<dbReference type="RefSeq" id="WP_425560376.1">
    <property type="nucleotide sequence ID" value="NZ_BAAALT010000039.1"/>
</dbReference>
<dbReference type="CDD" id="cd00093">
    <property type="entry name" value="HTH_XRE"/>
    <property type="match status" value="1"/>
</dbReference>
<dbReference type="SUPFAM" id="SSF47413">
    <property type="entry name" value="lambda repressor-like DNA-binding domains"/>
    <property type="match status" value="1"/>
</dbReference>
<evidence type="ECO:0000259" key="1">
    <source>
        <dbReference type="PROSITE" id="PS50943"/>
    </source>
</evidence>
<dbReference type="EMBL" id="BAAALT010000039">
    <property type="protein sequence ID" value="GAA1795251.1"/>
    <property type="molecule type" value="Genomic_DNA"/>
</dbReference>
<name>A0ABN2LPU7_9ACTN</name>
<sequence length="131" mass="14668">MNEQNAREAANLGAHVKQLRQSHGLSVRQQAARAGVDATWLSRVERGVYTRPDPRLLWQLARALDVEVADLYLTAGYGDAHGLPGLAPYLRAKYQLPEEAITQMAAYFDFIAHRYSNQKGEPDGRNHDHTS</sequence>
<comment type="caution">
    <text evidence="2">The sequence shown here is derived from an EMBL/GenBank/DDBJ whole genome shotgun (WGS) entry which is preliminary data.</text>
</comment>
<organism evidence="2 3">
    <name type="scientific">Luedemannella flava</name>
    <dbReference type="NCBI Taxonomy" id="349316"/>
    <lineage>
        <taxon>Bacteria</taxon>
        <taxon>Bacillati</taxon>
        <taxon>Actinomycetota</taxon>
        <taxon>Actinomycetes</taxon>
        <taxon>Micromonosporales</taxon>
        <taxon>Micromonosporaceae</taxon>
        <taxon>Luedemannella</taxon>
    </lineage>
</organism>
<evidence type="ECO:0000313" key="2">
    <source>
        <dbReference type="EMBL" id="GAA1795251.1"/>
    </source>
</evidence>
<dbReference type="InterPro" id="IPR001387">
    <property type="entry name" value="Cro/C1-type_HTH"/>
</dbReference>